<evidence type="ECO:0000256" key="1">
    <source>
        <dbReference type="ARBA" id="ARBA00022517"/>
    </source>
</evidence>
<dbReference type="STRING" id="947013.SAMN04488109_6564"/>
<comment type="subcellular location">
    <subcellularLocation>
        <location evidence="2">Cytoplasm</location>
    </subcellularLocation>
</comment>
<keyword evidence="1 2" id="KW-0690">Ribosome biogenesis</keyword>
<dbReference type="AlphaFoldDB" id="A0A1M5XHP7"/>
<sequence>MSGTTRQQKYAKLIQKELSDIFQRDKRGILDNAFISIADVRMNPDLSVAKIYISMLLAKDKEKTLEKINKHKSEIRKALGDKIGKQVRIVPELIFFKDEVEENATRMDDLIKNLHIPPEQKS</sequence>
<organism evidence="3 4">
    <name type="scientific">Chryseolinea serpens</name>
    <dbReference type="NCBI Taxonomy" id="947013"/>
    <lineage>
        <taxon>Bacteria</taxon>
        <taxon>Pseudomonadati</taxon>
        <taxon>Bacteroidota</taxon>
        <taxon>Cytophagia</taxon>
        <taxon>Cytophagales</taxon>
        <taxon>Fulvivirgaceae</taxon>
        <taxon>Chryseolinea</taxon>
    </lineage>
</organism>
<dbReference type="EMBL" id="FQWQ01000006">
    <property type="protein sequence ID" value="SHH99269.1"/>
    <property type="molecule type" value="Genomic_DNA"/>
</dbReference>
<dbReference type="RefSeq" id="WP_073143015.1">
    <property type="nucleotide sequence ID" value="NZ_FQWQ01000006.1"/>
</dbReference>
<dbReference type="Pfam" id="PF02033">
    <property type="entry name" value="RBFA"/>
    <property type="match status" value="1"/>
</dbReference>
<dbReference type="SUPFAM" id="SSF89919">
    <property type="entry name" value="Ribosome-binding factor A, RbfA"/>
    <property type="match status" value="1"/>
</dbReference>
<evidence type="ECO:0000313" key="3">
    <source>
        <dbReference type="EMBL" id="SHH99269.1"/>
    </source>
</evidence>
<comment type="function">
    <text evidence="2">One of several proteins that assist in the late maturation steps of the functional core of the 30S ribosomal subunit. Associates with free 30S ribosomal subunits (but not with 30S subunits that are part of 70S ribosomes or polysomes). Required for efficient processing of 16S rRNA. May interact with the 5'-terminal helix region of 16S rRNA.</text>
</comment>
<keyword evidence="4" id="KW-1185">Reference proteome</keyword>
<reference evidence="3 4" key="1">
    <citation type="submission" date="2016-11" db="EMBL/GenBank/DDBJ databases">
        <authorList>
            <person name="Jaros S."/>
            <person name="Januszkiewicz K."/>
            <person name="Wedrychowicz H."/>
        </authorList>
    </citation>
    <scope>NUCLEOTIDE SEQUENCE [LARGE SCALE GENOMIC DNA]</scope>
    <source>
        <strain evidence="3 4">DSM 24574</strain>
    </source>
</reference>
<evidence type="ECO:0000313" key="4">
    <source>
        <dbReference type="Proteomes" id="UP000184212"/>
    </source>
</evidence>
<comment type="similarity">
    <text evidence="2">Belongs to the RbfA family.</text>
</comment>
<keyword evidence="2" id="KW-0963">Cytoplasm</keyword>
<dbReference type="PANTHER" id="PTHR33515">
    <property type="entry name" value="RIBOSOME-BINDING FACTOR A, CHLOROPLASTIC-RELATED"/>
    <property type="match status" value="1"/>
</dbReference>
<dbReference type="PANTHER" id="PTHR33515:SF1">
    <property type="entry name" value="RIBOSOME-BINDING FACTOR A, CHLOROPLASTIC-RELATED"/>
    <property type="match status" value="1"/>
</dbReference>
<dbReference type="GO" id="GO:0043024">
    <property type="term" value="F:ribosomal small subunit binding"/>
    <property type="evidence" value="ECO:0007669"/>
    <property type="project" value="TreeGrafter"/>
</dbReference>
<dbReference type="InterPro" id="IPR023799">
    <property type="entry name" value="RbfA_dom_sf"/>
</dbReference>
<dbReference type="GO" id="GO:0005829">
    <property type="term" value="C:cytosol"/>
    <property type="evidence" value="ECO:0007669"/>
    <property type="project" value="TreeGrafter"/>
</dbReference>
<proteinExistence type="inferred from homology"/>
<dbReference type="InterPro" id="IPR000238">
    <property type="entry name" value="RbfA"/>
</dbReference>
<dbReference type="HAMAP" id="MF_00003">
    <property type="entry name" value="RbfA"/>
    <property type="match status" value="1"/>
</dbReference>
<evidence type="ECO:0000256" key="2">
    <source>
        <dbReference type="HAMAP-Rule" id="MF_00003"/>
    </source>
</evidence>
<dbReference type="OrthoDB" id="9811910at2"/>
<name>A0A1M5XHP7_9BACT</name>
<dbReference type="NCBIfam" id="TIGR00082">
    <property type="entry name" value="rbfA"/>
    <property type="match status" value="1"/>
</dbReference>
<dbReference type="GO" id="GO:0030490">
    <property type="term" value="P:maturation of SSU-rRNA"/>
    <property type="evidence" value="ECO:0007669"/>
    <property type="project" value="UniProtKB-UniRule"/>
</dbReference>
<gene>
    <name evidence="2" type="primary">rbfA</name>
    <name evidence="3" type="ORF">SAMN04488109_6564</name>
</gene>
<comment type="subunit">
    <text evidence="2">Monomer. Binds 30S ribosomal subunits, but not 50S ribosomal subunits or 70S ribosomes.</text>
</comment>
<protein>
    <recommendedName>
        <fullName evidence="2">Ribosome-binding factor A</fullName>
    </recommendedName>
</protein>
<dbReference type="Gene3D" id="3.30.300.20">
    <property type="match status" value="1"/>
</dbReference>
<dbReference type="Proteomes" id="UP000184212">
    <property type="component" value="Unassembled WGS sequence"/>
</dbReference>
<dbReference type="InterPro" id="IPR015946">
    <property type="entry name" value="KH_dom-like_a/b"/>
</dbReference>
<accession>A0A1M5XHP7</accession>